<dbReference type="AlphaFoldDB" id="A0A1P8UFF8"/>
<dbReference type="EMBL" id="CP019434">
    <property type="protein sequence ID" value="APZ42577.1"/>
    <property type="molecule type" value="Genomic_DNA"/>
</dbReference>
<name>A0A1P8UFF8_9GAMM</name>
<reference evidence="1 2" key="1">
    <citation type="submission" date="2017-01" db="EMBL/GenBank/DDBJ databases">
        <title>Draft sequence of Acidihalobacter ferrooxidans strain DSM 14175 (strain V8).</title>
        <authorList>
            <person name="Khaleque H.N."/>
            <person name="Ramsay J.P."/>
            <person name="Murphy R.J.T."/>
            <person name="Kaksonen A.H."/>
            <person name="Boxall N.J."/>
            <person name="Watkin E.L.J."/>
        </authorList>
    </citation>
    <scope>NUCLEOTIDE SEQUENCE [LARGE SCALE GENOMIC DNA]</scope>
    <source>
        <strain evidence="1 2">V8</strain>
    </source>
</reference>
<dbReference type="RefSeq" id="WP_076836231.1">
    <property type="nucleotide sequence ID" value="NZ_CP019434.1"/>
</dbReference>
<keyword evidence="2" id="KW-1185">Reference proteome</keyword>
<organism evidence="1 2">
    <name type="scientific">Acidihalobacter ferrooxydans</name>
    <dbReference type="NCBI Taxonomy" id="1765967"/>
    <lineage>
        <taxon>Bacteria</taxon>
        <taxon>Pseudomonadati</taxon>
        <taxon>Pseudomonadota</taxon>
        <taxon>Gammaproteobacteria</taxon>
        <taxon>Chromatiales</taxon>
        <taxon>Ectothiorhodospiraceae</taxon>
        <taxon>Acidihalobacter</taxon>
    </lineage>
</organism>
<accession>A0A1P8UFF8</accession>
<dbReference type="STRING" id="1765967.BW247_05260"/>
<evidence type="ECO:0000313" key="2">
    <source>
        <dbReference type="Proteomes" id="UP000243807"/>
    </source>
</evidence>
<evidence type="ECO:0000313" key="1">
    <source>
        <dbReference type="EMBL" id="APZ42577.1"/>
    </source>
</evidence>
<dbReference type="Proteomes" id="UP000243807">
    <property type="component" value="Chromosome"/>
</dbReference>
<sequence length="209" mass="23349">MHDSQQRLLTCFLRSLSDSADRTGVEAAGRFWHVPTELADASRNRRSAQAIDAAVRDYANRALGVRLLFQPHELAWLRRAFLTGDYEGHPNPDREPAERMAVSLVVRSALMGAHDLALRHGVLYACLRYALPYSFMKTLTALPCEQINDVALRYALSMNIGLRFTRAEQTWLCAALRDSQEIPDLSRNDDGNRLAGLIQSIVSAGGIRL</sequence>
<gene>
    <name evidence="1" type="ORF">BW247_05260</name>
</gene>
<proteinExistence type="predicted"/>
<dbReference type="KEGG" id="afy:BW247_05260"/>
<protein>
    <submittedName>
        <fullName evidence="1">Uncharacterized protein</fullName>
    </submittedName>
</protein>